<organism evidence="5 6">
    <name type="scientific">Tateyamaria omphalii</name>
    <dbReference type="NCBI Taxonomy" id="299262"/>
    <lineage>
        <taxon>Bacteria</taxon>
        <taxon>Pseudomonadati</taxon>
        <taxon>Pseudomonadota</taxon>
        <taxon>Alphaproteobacteria</taxon>
        <taxon>Rhodobacterales</taxon>
        <taxon>Roseobacteraceae</taxon>
        <taxon>Tateyamaria</taxon>
    </lineage>
</organism>
<evidence type="ECO:0000256" key="1">
    <source>
        <dbReference type="ARBA" id="ARBA00023015"/>
    </source>
</evidence>
<dbReference type="SUPFAM" id="SSF53822">
    <property type="entry name" value="Periplasmic binding protein-like I"/>
    <property type="match status" value="1"/>
</dbReference>
<evidence type="ECO:0000256" key="2">
    <source>
        <dbReference type="ARBA" id="ARBA00023125"/>
    </source>
</evidence>
<name>A0A1P8MW30_9RHOB</name>
<feature type="domain" description="HTH lacI-type" evidence="4">
    <location>
        <begin position="9"/>
        <end position="63"/>
    </location>
</feature>
<dbReference type="Pfam" id="PF00356">
    <property type="entry name" value="LacI"/>
    <property type="match status" value="1"/>
</dbReference>
<keyword evidence="2" id="KW-0238">DNA-binding</keyword>
<dbReference type="GO" id="GO:0003700">
    <property type="term" value="F:DNA-binding transcription factor activity"/>
    <property type="evidence" value="ECO:0007669"/>
    <property type="project" value="TreeGrafter"/>
</dbReference>
<dbReference type="InterPro" id="IPR046335">
    <property type="entry name" value="LacI/GalR-like_sensor"/>
</dbReference>
<dbReference type="Gene3D" id="1.10.260.40">
    <property type="entry name" value="lambda repressor-like DNA-binding domains"/>
    <property type="match status" value="1"/>
</dbReference>
<dbReference type="Pfam" id="PF13377">
    <property type="entry name" value="Peripla_BP_3"/>
    <property type="match status" value="1"/>
</dbReference>
<evidence type="ECO:0000313" key="5">
    <source>
        <dbReference type="EMBL" id="APX12192.1"/>
    </source>
</evidence>
<dbReference type="InterPro" id="IPR010982">
    <property type="entry name" value="Lambda_DNA-bd_dom_sf"/>
</dbReference>
<gene>
    <name evidence="5" type="ORF">BWR18_11255</name>
</gene>
<accession>A0A1P8MW30</accession>
<dbReference type="AlphaFoldDB" id="A0A1P8MW30"/>
<keyword evidence="1" id="KW-0805">Transcription regulation</keyword>
<dbReference type="Gene3D" id="3.40.50.2300">
    <property type="match status" value="2"/>
</dbReference>
<dbReference type="InterPro" id="IPR028082">
    <property type="entry name" value="Peripla_BP_I"/>
</dbReference>
<dbReference type="PANTHER" id="PTHR30146:SF109">
    <property type="entry name" value="HTH-TYPE TRANSCRIPTIONAL REGULATOR GALS"/>
    <property type="match status" value="1"/>
</dbReference>
<protein>
    <recommendedName>
        <fullName evidence="4">HTH lacI-type domain-containing protein</fullName>
    </recommendedName>
</protein>
<dbReference type="CDD" id="cd20009">
    <property type="entry name" value="PBP1_RafR-like"/>
    <property type="match status" value="1"/>
</dbReference>
<reference evidence="5 6" key="1">
    <citation type="submission" date="2017-01" db="EMBL/GenBank/DDBJ databases">
        <title>Complete genome of Tateyamaria omphalii DOK1-4 isolated from seawater in Dokdo.</title>
        <authorList>
            <person name="Kim J.H."/>
            <person name="Chi W.-J."/>
        </authorList>
    </citation>
    <scope>NUCLEOTIDE SEQUENCE [LARGE SCALE GENOMIC DNA]</scope>
    <source>
        <strain evidence="5 6">DOK1-4</strain>
    </source>
</reference>
<dbReference type="SMART" id="SM00354">
    <property type="entry name" value="HTH_LACI"/>
    <property type="match status" value="1"/>
</dbReference>
<dbReference type="PANTHER" id="PTHR30146">
    <property type="entry name" value="LACI-RELATED TRANSCRIPTIONAL REPRESSOR"/>
    <property type="match status" value="1"/>
</dbReference>
<keyword evidence="3" id="KW-0804">Transcription</keyword>
<dbReference type="InterPro" id="IPR000843">
    <property type="entry name" value="HTH_LacI"/>
</dbReference>
<evidence type="ECO:0000313" key="6">
    <source>
        <dbReference type="Proteomes" id="UP000186336"/>
    </source>
</evidence>
<dbReference type="RefSeq" id="WP_076628305.1">
    <property type="nucleotide sequence ID" value="NZ_CP019312.1"/>
</dbReference>
<dbReference type="GO" id="GO:0000976">
    <property type="term" value="F:transcription cis-regulatory region binding"/>
    <property type="evidence" value="ECO:0007669"/>
    <property type="project" value="TreeGrafter"/>
</dbReference>
<dbReference type="OrthoDB" id="60111at2"/>
<evidence type="ECO:0000256" key="3">
    <source>
        <dbReference type="ARBA" id="ARBA00023163"/>
    </source>
</evidence>
<dbReference type="Proteomes" id="UP000186336">
    <property type="component" value="Chromosome"/>
</dbReference>
<dbReference type="PROSITE" id="PS50932">
    <property type="entry name" value="HTH_LACI_2"/>
    <property type="match status" value="1"/>
</dbReference>
<dbReference type="SUPFAM" id="SSF47413">
    <property type="entry name" value="lambda repressor-like DNA-binding domains"/>
    <property type="match status" value="1"/>
</dbReference>
<proteinExistence type="predicted"/>
<dbReference type="KEGG" id="tom:BWR18_11255"/>
<dbReference type="EMBL" id="CP019312">
    <property type="protein sequence ID" value="APX12192.1"/>
    <property type="molecule type" value="Genomic_DNA"/>
</dbReference>
<dbReference type="STRING" id="299262.BWR18_11255"/>
<sequence length="337" mass="36988">MADPTRKPPTLKTIAEITGLSLSTVSLSLRDGSRLKKETRDKIARAAAEVGYVPNRAGVRLRTGQTNVLTLVLSPAKNTIDYTRQMIEGIGAHLSGTKYHLNVIPDLQGATPEESVRYVLQNRTSDGIILTHTSARDPRVQMLIDADFPFVSHGRTEFYAAHAFHDFHAERYVEMAVERLIDRGRTRLVLVAEDDATTNFTKITGGFHRALAQRGMTGEVATETGILISTDTARAFGQTLAQRGDPFDAIISNNELATLALMGGMADKGQVLGRDYDLICRQTTDILPTLYPQIDTVAEDLVATGRELARLLIDRVSGVPADELQTLHEPEPLWRSG</sequence>
<evidence type="ECO:0000259" key="4">
    <source>
        <dbReference type="PROSITE" id="PS50932"/>
    </source>
</evidence>
<keyword evidence="6" id="KW-1185">Reference proteome</keyword>